<proteinExistence type="predicted"/>
<protein>
    <recommendedName>
        <fullName evidence="3">DNA repair protein Rad50</fullName>
    </recommendedName>
</protein>
<evidence type="ECO:0000313" key="2">
    <source>
        <dbReference type="Proteomes" id="UP000233248"/>
    </source>
</evidence>
<dbReference type="AlphaFoldDB" id="A0A2N1J603"/>
<dbReference type="Proteomes" id="UP000233248">
    <property type="component" value="Unassembled WGS sequence"/>
</dbReference>
<name>A0A2N1J603_9BACT</name>
<accession>A0A2N1J603</accession>
<sequence>MTAKIKELKDLLEDDALLELDETIKEVSQNIKNDDDKEELQYLKDLKKYFEEVLRVIAKDELTEEQAVEILAVLEEMQLQDEEI</sequence>
<organism evidence="1 2">
    <name type="scientific">Malaciobacter halophilus</name>
    <dbReference type="NCBI Taxonomy" id="197482"/>
    <lineage>
        <taxon>Bacteria</taxon>
        <taxon>Pseudomonadati</taxon>
        <taxon>Campylobacterota</taxon>
        <taxon>Epsilonproteobacteria</taxon>
        <taxon>Campylobacterales</taxon>
        <taxon>Arcobacteraceae</taxon>
        <taxon>Malaciobacter</taxon>
    </lineage>
</organism>
<dbReference type="KEGG" id="ahs:AHALO_1167"/>
<reference evidence="1 2" key="1">
    <citation type="submission" date="2017-09" db="EMBL/GenBank/DDBJ databases">
        <title>Genomics of the genus Arcobacter.</title>
        <authorList>
            <person name="Perez-Cataluna A."/>
            <person name="Figueras M.J."/>
            <person name="Salas-Masso N."/>
        </authorList>
    </citation>
    <scope>NUCLEOTIDE SEQUENCE [LARGE SCALE GENOMIC DNA]</scope>
    <source>
        <strain evidence="1 2">DSM 18005</strain>
    </source>
</reference>
<keyword evidence="2" id="KW-1185">Reference proteome</keyword>
<evidence type="ECO:0000313" key="1">
    <source>
        <dbReference type="EMBL" id="PKI81991.1"/>
    </source>
</evidence>
<gene>
    <name evidence="1" type="ORF">CP960_01385</name>
</gene>
<dbReference type="RefSeq" id="WP_101183443.1">
    <property type="nucleotide sequence ID" value="NZ_CP031218.1"/>
</dbReference>
<dbReference type="EMBL" id="NXIF01000006">
    <property type="protein sequence ID" value="PKI81991.1"/>
    <property type="molecule type" value="Genomic_DNA"/>
</dbReference>
<dbReference type="OrthoDB" id="5349184at2"/>
<evidence type="ECO:0008006" key="3">
    <source>
        <dbReference type="Google" id="ProtNLM"/>
    </source>
</evidence>
<comment type="caution">
    <text evidence="1">The sequence shown here is derived from an EMBL/GenBank/DDBJ whole genome shotgun (WGS) entry which is preliminary data.</text>
</comment>